<organism evidence="1">
    <name type="scientific">Arabidopsis thaliana</name>
    <name type="common">Mouse-ear cress</name>
    <dbReference type="NCBI Taxonomy" id="3702"/>
    <lineage>
        <taxon>Eukaryota</taxon>
        <taxon>Viridiplantae</taxon>
        <taxon>Streptophyta</taxon>
        <taxon>Embryophyta</taxon>
        <taxon>Tracheophyta</taxon>
        <taxon>Spermatophyta</taxon>
        <taxon>Magnoliopsida</taxon>
        <taxon>eudicotyledons</taxon>
        <taxon>Gunneridae</taxon>
        <taxon>Pentapetalae</taxon>
        <taxon>rosids</taxon>
        <taxon>malvids</taxon>
        <taxon>Brassicales</taxon>
        <taxon>Brassicaceae</taxon>
        <taxon>Camelineae</taxon>
        <taxon>Arabidopsis</taxon>
    </lineage>
</organism>
<reference evidence="1" key="1">
    <citation type="submission" date="1999-10" db="EMBL/GenBank/DDBJ databases">
        <title>Arabidopsis thaliana chromosome 1 BAC F28J9 sequence.</title>
        <authorList>
            <person name="Schwartz J.R."/>
            <person name="Yu G."/>
            <person name="Toriumi M."/>
            <person name="Lenz C."/>
            <person name="Liu S."/>
            <person name="Lee J.M."/>
            <person name="Li J."/>
            <person name="Gonzalez A."/>
            <person name="Liu A."/>
            <person name="Liu K."/>
            <person name="Sakano H."/>
            <person name="Vaysberg M."/>
            <person name="Chin C."/>
            <person name="Choi E."/>
            <person name="Chiou J."/>
            <person name="Altafi H."/>
            <person name="Araujo R."/>
            <person name="Brooks S."/>
            <person name="Buehler E."/>
            <person name="Chao Q."/>
            <person name="Conn L."/>
            <person name="Conway A."/>
            <person name="Dunn P."/>
            <person name="Hansen N."/>
            <person name="Howng B."/>
            <person name="Huizar L."/>
            <person name="Johnson-Hopson C."/>
            <person name="Khan S."/>
            <person name="Kim C."/>
            <person name="Lam B."/>
            <person name="Nguyen M."/>
            <person name="Palm C."/>
            <person name="Rowley D."/>
            <person name="Shinn P."/>
            <person name="Southwick A."/>
            <person name="Tambunga G."/>
            <person name="Walker M."/>
            <person name="Davis R.W."/>
            <person name="Ecker J.R."/>
            <person name="Federspiel N.A."/>
            <person name="Theologis A."/>
        </authorList>
    </citation>
    <scope>NUCLEOTIDE SEQUENCE</scope>
</reference>
<gene>
    <name evidence="1" type="primary">F28J9.7</name>
</gene>
<dbReference type="CDD" id="cd04481">
    <property type="entry name" value="RPA1_DBD_B_like"/>
    <property type="match status" value="1"/>
</dbReference>
<dbReference type="PIR" id="B86486">
    <property type="entry name" value="B86486"/>
</dbReference>
<dbReference type="AlphaFoldDB" id="Q9S9S2"/>
<dbReference type="CDD" id="cd04480">
    <property type="entry name" value="RPA1_DBD_A_like"/>
    <property type="match status" value="1"/>
</dbReference>
<sequence length="270" mass="32037">MIWFDEKVFIICIRNHCYRSKRQVYKFRHFLKEGFWYHISHFRVISSTNKFKYTANPLHIKFKWDTSVWPMSELKKCSFTDWIFSIDLEYSSLENVSDMLLVWCQVCLLFRGFPMFVARMRSIMSPDMLNLNLCIIGNKKTSAVLLGNAVNGLLRNGIGNKKFKCIAVGKCCEWFVNKWSRRICRPTYNYEPIVCVVRFWRISELEGENVLMSEFGCSRLDIDPRFPYFDLASYILQVTTMTKFLLPSYFVNTSRSFKDDDDEDVTMEQV</sequence>
<evidence type="ECO:0000313" key="1">
    <source>
        <dbReference type="EMBL" id="AAF06082.1"/>
    </source>
</evidence>
<dbReference type="InterPro" id="IPR012340">
    <property type="entry name" value="NA-bd_OB-fold"/>
</dbReference>
<accession>Q9S9S2</accession>
<name>Q9S9S2_ARATH</name>
<protein>
    <submittedName>
        <fullName evidence="1">F28J9.7</fullName>
    </submittedName>
</protein>
<reference key="3">
    <citation type="journal article" date="2000" name="Nature">
        <title>Sequence and analysis of chromosome 1 of the plant Arabidopsis thaliana.</title>
        <authorList>
            <person name="Theologis A."/>
            <person name="Ecker J.R."/>
            <person name="Palm C.J."/>
            <person name="Federspiel N.A."/>
            <person name="Kaul S."/>
            <person name="White O."/>
            <person name="Alonso J."/>
            <person name="Altafi H."/>
            <person name="Araujo R."/>
            <person name="Bowman C.L."/>
            <person name="Brooks S.Y."/>
            <person name="Buehler E."/>
            <person name="Chan A."/>
            <person name="Chao Q."/>
            <person name="Chen H."/>
            <person name="Cheuk R.F."/>
            <person name="Chin C.W."/>
            <person name="Chung M.K."/>
            <person name="Conn L."/>
            <person name="Conway A.B."/>
            <person name="Conway A.R."/>
            <person name="Creasy T.H."/>
            <person name="Dewar K."/>
            <person name="Dunn P."/>
            <person name="Etgu P."/>
            <person name="Feldblyum T.V."/>
            <person name="Feng J."/>
            <person name="Fong B."/>
            <person name="Fujii C.Y."/>
            <person name="Gill J.E."/>
            <person name="Goldsmith A.D."/>
            <person name="Haas B."/>
            <person name="Hansen N.F."/>
            <person name="Hughes B."/>
            <person name="Huizar L."/>
            <person name="Hunter J.L."/>
            <person name="Jenkins J."/>
            <person name="Johnson-Hopson C."/>
            <person name="Khan S."/>
            <person name="Khaykin E."/>
            <person name="Kim C.J."/>
            <person name="Koo H.L."/>
            <person name="Kremenetskaia I."/>
            <person name="Kurtz D.B."/>
            <person name="Kwan A."/>
            <person name="Lam B."/>
            <person name="Langin-Hooper S."/>
            <person name="Lee A."/>
            <person name="Lee J.M."/>
            <person name="Lenz C.A."/>
            <person name="Li J.H."/>
            <person name="Li Y."/>
            <person name="Lin X."/>
            <person name="Liu S.X."/>
            <person name="Liu Z.A."/>
            <person name="Luros J.S."/>
            <person name="Maiti R."/>
            <person name="Marziali A."/>
            <person name="Militscher J."/>
            <person name="Miranda M."/>
            <person name="Nguyen M."/>
            <person name="Nierman W.C."/>
            <person name="Osborne B.I."/>
            <person name="Pai G."/>
            <person name="Peterson J."/>
            <person name="Pham P.K."/>
            <person name="Rizzo M."/>
            <person name="Rooney T."/>
            <person name="Rowley D."/>
            <person name="Sakano H."/>
            <person name="Salzberg S.L."/>
            <person name="Schwartz J.R."/>
            <person name="Shinn P."/>
            <person name="Southwick A.M."/>
            <person name="Sun H."/>
            <person name="Tallon L.J."/>
            <person name="Tambunga G."/>
            <person name="Toriumi M.J."/>
            <person name="Town C.D."/>
            <person name="Utterback T."/>
            <person name="Van Aken S."/>
            <person name="Vaysberg M."/>
            <person name="Vysotskaia V.S."/>
            <person name="Walker M."/>
            <person name="Wu D."/>
            <person name="Yu G."/>
            <person name="Fraser C.M."/>
            <person name="Venter J.C."/>
            <person name="Davis R.W."/>
        </authorList>
    </citation>
    <scope>NUCLEOTIDE SEQUENCE [LARGE SCALE GENOMIC DNA]</scope>
    <source>
        <strain>cv. Columbia</strain>
    </source>
</reference>
<reference evidence="1" key="2">
    <citation type="submission" date="1999-11" db="EMBL/GenBank/DDBJ databases">
        <authorList>
            <person name="Theologis"/>
        </authorList>
    </citation>
    <scope>NUCLEOTIDE SEQUENCE</scope>
</reference>
<proteinExistence type="predicted"/>
<dbReference type="Gene3D" id="2.40.50.140">
    <property type="entry name" value="Nucleic acid-binding proteins"/>
    <property type="match status" value="1"/>
</dbReference>
<dbReference type="EMBL" id="AC007918">
    <property type="protein sequence ID" value="AAF06082.1"/>
    <property type="molecule type" value="Genomic_DNA"/>
</dbReference>